<gene>
    <name evidence="1" type="ORF">KFK09_028349</name>
</gene>
<sequence>MLAGQLVPSSPFCLSSFLGNKTVADLPHFDEKNAADLTFVCTKNFHSIFHIIFSNLCWKQYIQSLSLSAEIEKAADLLLIGSRDKSCSRPTLLLLSRTIVSRIQRSKETGCSCFDGWRKGRNGSSLAGSLSLLLPFASSAVAVICTWTKIYSKSSSYCWLKFTIGDDQNLLLGAGRNVDVQEG</sequence>
<reference evidence="1" key="1">
    <citation type="journal article" date="2022" name="Front. Genet.">
        <title>Chromosome-Scale Assembly of the Dendrobium nobile Genome Provides Insights Into the Molecular Mechanism of the Biosynthesis of the Medicinal Active Ingredient of Dendrobium.</title>
        <authorList>
            <person name="Xu Q."/>
            <person name="Niu S.-C."/>
            <person name="Li K.-L."/>
            <person name="Zheng P.-J."/>
            <person name="Zhang X.-J."/>
            <person name="Jia Y."/>
            <person name="Liu Y."/>
            <person name="Niu Y.-X."/>
            <person name="Yu L.-H."/>
            <person name="Chen D.-F."/>
            <person name="Zhang G.-Q."/>
        </authorList>
    </citation>
    <scope>NUCLEOTIDE SEQUENCE</scope>
    <source>
        <tissue evidence="1">Leaf</tissue>
    </source>
</reference>
<accession>A0A8T3A1C9</accession>
<protein>
    <submittedName>
        <fullName evidence="1">Uncharacterized protein</fullName>
    </submittedName>
</protein>
<proteinExistence type="predicted"/>
<keyword evidence="2" id="KW-1185">Reference proteome</keyword>
<organism evidence="1 2">
    <name type="scientific">Dendrobium nobile</name>
    <name type="common">Orchid</name>
    <dbReference type="NCBI Taxonomy" id="94219"/>
    <lineage>
        <taxon>Eukaryota</taxon>
        <taxon>Viridiplantae</taxon>
        <taxon>Streptophyta</taxon>
        <taxon>Embryophyta</taxon>
        <taxon>Tracheophyta</taxon>
        <taxon>Spermatophyta</taxon>
        <taxon>Magnoliopsida</taxon>
        <taxon>Liliopsida</taxon>
        <taxon>Asparagales</taxon>
        <taxon>Orchidaceae</taxon>
        <taxon>Epidendroideae</taxon>
        <taxon>Malaxideae</taxon>
        <taxon>Dendrobiinae</taxon>
        <taxon>Dendrobium</taxon>
    </lineage>
</organism>
<dbReference type="EMBL" id="JAGYWB010000019">
    <property type="protein sequence ID" value="KAI0488515.1"/>
    <property type="molecule type" value="Genomic_DNA"/>
</dbReference>
<comment type="caution">
    <text evidence="1">The sequence shown here is derived from an EMBL/GenBank/DDBJ whole genome shotgun (WGS) entry which is preliminary data.</text>
</comment>
<evidence type="ECO:0000313" key="2">
    <source>
        <dbReference type="Proteomes" id="UP000829196"/>
    </source>
</evidence>
<evidence type="ECO:0000313" key="1">
    <source>
        <dbReference type="EMBL" id="KAI0488515.1"/>
    </source>
</evidence>
<dbReference type="Proteomes" id="UP000829196">
    <property type="component" value="Unassembled WGS sequence"/>
</dbReference>
<name>A0A8T3A1C9_DENNO</name>
<dbReference type="AlphaFoldDB" id="A0A8T3A1C9"/>